<name>A0A0V0RSW1_9BILA</name>
<proteinExistence type="predicted"/>
<sequence>MPDRLLGDKFSKSSPLNFCSGFGQPRCFALGNGSSLNQAVLVNGICLFSRTGVLKVAIYTVGMVHFSG</sequence>
<dbReference type="EMBL" id="JYDL01000085">
    <property type="protein sequence ID" value="KRX17581.1"/>
    <property type="molecule type" value="Genomic_DNA"/>
</dbReference>
<reference evidence="1 2" key="1">
    <citation type="submission" date="2015-01" db="EMBL/GenBank/DDBJ databases">
        <title>Evolution of Trichinella species and genotypes.</title>
        <authorList>
            <person name="Korhonen P.K."/>
            <person name="Edoardo P."/>
            <person name="Giuseppe L.R."/>
            <person name="Gasser R.B."/>
        </authorList>
    </citation>
    <scope>NUCLEOTIDE SEQUENCE [LARGE SCALE GENOMIC DNA]</scope>
    <source>
        <strain evidence="1">ISS37</strain>
    </source>
</reference>
<evidence type="ECO:0000313" key="1">
    <source>
        <dbReference type="EMBL" id="KRX17581.1"/>
    </source>
</evidence>
<evidence type="ECO:0000313" key="2">
    <source>
        <dbReference type="Proteomes" id="UP000054630"/>
    </source>
</evidence>
<dbReference type="Proteomes" id="UP000054630">
    <property type="component" value="Unassembled WGS sequence"/>
</dbReference>
<gene>
    <name evidence="1" type="ORF">T07_2228</name>
</gene>
<organism evidence="1 2">
    <name type="scientific">Trichinella nelsoni</name>
    <dbReference type="NCBI Taxonomy" id="6336"/>
    <lineage>
        <taxon>Eukaryota</taxon>
        <taxon>Metazoa</taxon>
        <taxon>Ecdysozoa</taxon>
        <taxon>Nematoda</taxon>
        <taxon>Enoplea</taxon>
        <taxon>Dorylaimia</taxon>
        <taxon>Trichinellida</taxon>
        <taxon>Trichinellidae</taxon>
        <taxon>Trichinella</taxon>
    </lineage>
</organism>
<protein>
    <submittedName>
        <fullName evidence="1">Uncharacterized protein</fullName>
    </submittedName>
</protein>
<accession>A0A0V0RSW1</accession>
<keyword evidence="2" id="KW-1185">Reference proteome</keyword>
<dbReference type="AlphaFoldDB" id="A0A0V0RSW1"/>
<comment type="caution">
    <text evidence="1">The sequence shown here is derived from an EMBL/GenBank/DDBJ whole genome shotgun (WGS) entry which is preliminary data.</text>
</comment>